<proteinExistence type="predicted"/>
<gene>
    <name evidence="3" type="ORF">F5878DRAFT_645536</name>
</gene>
<feature type="chain" id="PRO_5041413977" evidence="2">
    <location>
        <begin position="28"/>
        <end position="265"/>
    </location>
</feature>
<sequence>MYPTSLVPIRLAKMVVVLVFLSSAVSALPAEVPRWETRRVVKTDQPPPPQSNPSPSSPPGGLPPHPTVKQYNLEHVQIHKSHVDISKLDSSQLEESGLGDLDHLPSNTFVFQWRLAPGQSQPSHPPVVPDNEARDSSWFEFRSSQLGISKASGPSDVLLVLLSVGFNKPLAERLSKDHPDREVVNFIYDHSRCSFQDAVYLQAFVHNGNNQLRIVAAQFDLRTDFLEHAIATALPMDLLSKRVARWEVVDPLYQAQHGQHSSTHG</sequence>
<evidence type="ECO:0000256" key="1">
    <source>
        <dbReference type="SAM" id="MobiDB-lite"/>
    </source>
</evidence>
<comment type="caution">
    <text evidence="3">The sequence shown here is derived from an EMBL/GenBank/DDBJ whole genome shotgun (WGS) entry which is preliminary data.</text>
</comment>
<dbReference type="AlphaFoldDB" id="A0AA38P0J3"/>
<feature type="region of interest" description="Disordered" evidence="1">
    <location>
        <begin position="38"/>
        <end position="68"/>
    </location>
</feature>
<evidence type="ECO:0000313" key="3">
    <source>
        <dbReference type="EMBL" id="KAJ3833950.1"/>
    </source>
</evidence>
<evidence type="ECO:0000313" key="4">
    <source>
        <dbReference type="Proteomes" id="UP001163846"/>
    </source>
</evidence>
<evidence type="ECO:0000256" key="2">
    <source>
        <dbReference type="SAM" id="SignalP"/>
    </source>
</evidence>
<feature type="compositionally biased region" description="Pro residues" evidence="1">
    <location>
        <begin position="45"/>
        <end position="66"/>
    </location>
</feature>
<feature type="signal peptide" evidence="2">
    <location>
        <begin position="1"/>
        <end position="27"/>
    </location>
</feature>
<reference evidence="3" key="1">
    <citation type="submission" date="2022-08" db="EMBL/GenBank/DDBJ databases">
        <authorList>
            <consortium name="DOE Joint Genome Institute"/>
            <person name="Min B."/>
            <person name="Riley R."/>
            <person name="Sierra-Patev S."/>
            <person name="Naranjo-Ortiz M."/>
            <person name="Looney B."/>
            <person name="Konkel Z."/>
            <person name="Slot J.C."/>
            <person name="Sakamoto Y."/>
            <person name="Steenwyk J.L."/>
            <person name="Rokas A."/>
            <person name="Carro J."/>
            <person name="Camarero S."/>
            <person name="Ferreira P."/>
            <person name="Molpeceres G."/>
            <person name="Ruiz-Duenas F.J."/>
            <person name="Serrano A."/>
            <person name="Henrissat B."/>
            <person name="Drula E."/>
            <person name="Hughes K.W."/>
            <person name="Mata J.L."/>
            <person name="Ishikawa N.K."/>
            <person name="Vargas-Isla R."/>
            <person name="Ushijima S."/>
            <person name="Smith C.A."/>
            <person name="Ahrendt S."/>
            <person name="Andreopoulos W."/>
            <person name="He G."/>
            <person name="Labutti K."/>
            <person name="Lipzen A."/>
            <person name="Ng V."/>
            <person name="Sandor L."/>
            <person name="Barry K."/>
            <person name="Martinez A.T."/>
            <person name="Xiao Y."/>
            <person name="Gibbons J.G."/>
            <person name="Terashima K."/>
            <person name="Hibbett D.S."/>
            <person name="Grigoriev I.V."/>
        </authorList>
    </citation>
    <scope>NUCLEOTIDE SEQUENCE</scope>
    <source>
        <strain evidence="3">TFB9207</strain>
    </source>
</reference>
<keyword evidence="4" id="KW-1185">Reference proteome</keyword>
<organism evidence="3 4">
    <name type="scientific">Lentinula raphanica</name>
    <dbReference type="NCBI Taxonomy" id="153919"/>
    <lineage>
        <taxon>Eukaryota</taxon>
        <taxon>Fungi</taxon>
        <taxon>Dikarya</taxon>
        <taxon>Basidiomycota</taxon>
        <taxon>Agaricomycotina</taxon>
        <taxon>Agaricomycetes</taxon>
        <taxon>Agaricomycetidae</taxon>
        <taxon>Agaricales</taxon>
        <taxon>Marasmiineae</taxon>
        <taxon>Omphalotaceae</taxon>
        <taxon>Lentinula</taxon>
    </lineage>
</organism>
<keyword evidence="2" id="KW-0732">Signal</keyword>
<accession>A0AA38P0J3</accession>
<protein>
    <submittedName>
        <fullName evidence="3">Uncharacterized protein</fullName>
    </submittedName>
</protein>
<dbReference type="Proteomes" id="UP001163846">
    <property type="component" value="Unassembled WGS sequence"/>
</dbReference>
<dbReference type="EMBL" id="MU806607">
    <property type="protein sequence ID" value="KAJ3833950.1"/>
    <property type="molecule type" value="Genomic_DNA"/>
</dbReference>
<name>A0AA38P0J3_9AGAR</name>